<protein>
    <recommendedName>
        <fullName evidence="8">Peptidase S54 rhomboid domain-containing protein</fullName>
    </recommendedName>
</protein>
<dbReference type="InterPro" id="IPR035952">
    <property type="entry name" value="Rhomboid-like_sf"/>
</dbReference>
<sequence>LLIGVNLLVYLLFDEKLFGQATAVFKQQYLVFESTDPAFHQFFTYQFLHADIWHLFGNMLFLWVFGNGVNGKMGDIPYLLFYLAGGVFAAWGHAVVDPEPFRLVGASGSIAAITTAYLALFPRARVTVLVWFFFIYFFEMSAMIIIGLKIIVWDNIVAPNLGTQGAVAYQAHLAGYLFGFVAALLLLFFRALPRDQFDILALWKRWNQRRELTAAMSSPAAQARAQYGTVAQVPKRDP</sequence>
<dbReference type="GO" id="GO:0004252">
    <property type="term" value="F:serine-type endopeptidase activity"/>
    <property type="evidence" value="ECO:0007669"/>
    <property type="project" value="InterPro"/>
</dbReference>
<keyword evidence="5 7" id="KW-1133">Transmembrane helix</keyword>
<dbReference type="GO" id="GO:0016020">
    <property type="term" value="C:membrane"/>
    <property type="evidence" value="ECO:0007669"/>
    <property type="project" value="UniProtKB-SubCell"/>
</dbReference>
<feature type="transmembrane region" description="Helical" evidence="7">
    <location>
        <begin position="101"/>
        <end position="121"/>
    </location>
</feature>
<dbReference type="InterPro" id="IPR050925">
    <property type="entry name" value="Rhomboid_protease_S54"/>
</dbReference>
<comment type="similarity">
    <text evidence="2">Belongs to the peptidase S54 family.</text>
</comment>
<dbReference type="Pfam" id="PF01694">
    <property type="entry name" value="Rhomboid"/>
    <property type="match status" value="1"/>
</dbReference>
<evidence type="ECO:0000313" key="9">
    <source>
        <dbReference type="EMBL" id="GAG48796.1"/>
    </source>
</evidence>
<accession>X0ZKH5</accession>
<name>X0ZKH5_9ZZZZ</name>
<feature type="transmembrane region" description="Helical" evidence="7">
    <location>
        <begin position="76"/>
        <end position="95"/>
    </location>
</feature>
<dbReference type="SUPFAM" id="SSF144091">
    <property type="entry name" value="Rhomboid-like"/>
    <property type="match status" value="1"/>
</dbReference>
<comment type="caution">
    <text evidence="9">The sequence shown here is derived from an EMBL/GenBank/DDBJ whole genome shotgun (WGS) entry which is preliminary data.</text>
</comment>
<dbReference type="AlphaFoldDB" id="X0ZKH5"/>
<feature type="transmembrane region" description="Helical" evidence="7">
    <location>
        <begin position="52"/>
        <end position="69"/>
    </location>
</feature>
<evidence type="ECO:0000256" key="4">
    <source>
        <dbReference type="ARBA" id="ARBA00022801"/>
    </source>
</evidence>
<feature type="transmembrane region" description="Helical" evidence="7">
    <location>
        <begin position="173"/>
        <end position="192"/>
    </location>
</feature>
<dbReference type="PANTHER" id="PTHR43731:SF14">
    <property type="entry name" value="PRESENILIN-ASSOCIATED RHOMBOID-LIKE PROTEIN, MITOCHONDRIAL"/>
    <property type="match status" value="1"/>
</dbReference>
<feature type="non-terminal residue" evidence="9">
    <location>
        <position position="1"/>
    </location>
</feature>
<dbReference type="EMBL" id="BARS01050476">
    <property type="protein sequence ID" value="GAG48796.1"/>
    <property type="molecule type" value="Genomic_DNA"/>
</dbReference>
<evidence type="ECO:0000256" key="1">
    <source>
        <dbReference type="ARBA" id="ARBA00004141"/>
    </source>
</evidence>
<reference evidence="9" key="1">
    <citation type="journal article" date="2014" name="Front. Microbiol.">
        <title>High frequency of phylogenetically diverse reductive dehalogenase-homologous genes in deep subseafloor sedimentary metagenomes.</title>
        <authorList>
            <person name="Kawai M."/>
            <person name="Futagami T."/>
            <person name="Toyoda A."/>
            <person name="Takaki Y."/>
            <person name="Nishi S."/>
            <person name="Hori S."/>
            <person name="Arai W."/>
            <person name="Tsubouchi T."/>
            <person name="Morono Y."/>
            <person name="Uchiyama I."/>
            <person name="Ito T."/>
            <person name="Fujiyama A."/>
            <person name="Inagaki F."/>
            <person name="Takami H."/>
        </authorList>
    </citation>
    <scope>NUCLEOTIDE SEQUENCE</scope>
    <source>
        <strain evidence="9">Expedition CK06-06</strain>
    </source>
</reference>
<evidence type="ECO:0000256" key="7">
    <source>
        <dbReference type="SAM" id="Phobius"/>
    </source>
</evidence>
<keyword evidence="3 7" id="KW-0812">Transmembrane</keyword>
<gene>
    <name evidence="9" type="ORF">S01H1_75350</name>
</gene>
<keyword evidence="6 7" id="KW-0472">Membrane</keyword>
<evidence type="ECO:0000256" key="2">
    <source>
        <dbReference type="ARBA" id="ARBA00009045"/>
    </source>
</evidence>
<proteinExistence type="inferred from homology"/>
<dbReference type="PANTHER" id="PTHR43731">
    <property type="entry name" value="RHOMBOID PROTEASE"/>
    <property type="match status" value="1"/>
</dbReference>
<evidence type="ECO:0000259" key="8">
    <source>
        <dbReference type="Pfam" id="PF01694"/>
    </source>
</evidence>
<evidence type="ECO:0000256" key="3">
    <source>
        <dbReference type="ARBA" id="ARBA00022692"/>
    </source>
</evidence>
<dbReference type="Gene3D" id="1.20.1540.10">
    <property type="entry name" value="Rhomboid-like"/>
    <property type="match status" value="1"/>
</dbReference>
<keyword evidence="4" id="KW-0378">Hydrolase</keyword>
<feature type="domain" description="Peptidase S54 rhomboid" evidence="8">
    <location>
        <begin position="39"/>
        <end position="187"/>
    </location>
</feature>
<evidence type="ECO:0000256" key="6">
    <source>
        <dbReference type="ARBA" id="ARBA00023136"/>
    </source>
</evidence>
<feature type="transmembrane region" description="Helical" evidence="7">
    <location>
        <begin position="128"/>
        <end position="153"/>
    </location>
</feature>
<dbReference type="InterPro" id="IPR022764">
    <property type="entry name" value="Peptidase_S54_rhomboid_dom"/>
</dbReference>
<comment type="subcellular location">
    <subcellularLocation>
        <location evidence="1">Membrane</location>
        <topology evidence="1">Multi-pass membrane protein</topology>
    </subcellularLocation>
</comment>
<evidence type="ECO:0000256" key="5">
    <source>
        <dbReference type="ARBA" id="ARBA00022989"/>
    </source>
</evidence>
<organism evidence="9">
    <name type="scientific">marine sediment metagenome</name>
    <dbReference type="NCBI Taxonomy" id="412755"/>
    <lineage>
        <taxon>unclassified sequences</taxon>
        <taxon>metagenomes</taxon>
        <taxon>ecological metagenomes</taxon>
    </lineage>
</organism>
<feature type="non-terminal residue" evidence="9">
    <location>
        <position position="238"/>
    </location>
</feature>